<evidence type="ECO:0000313" key="2">
    <source>
        <dbReference type="EMBL" id="SEM22089.1"/>
    </source>
</evidence>
<evidence type="ECO:0000256" key="1">
    <source>
        <dbReference type="SAM" id="MobiDB-lite"/>
    </source>
</evidence>
<proteinExistence type="predicted"/>
<name>A0A1H7WM02_9BACT</name>
<evidence type="ECO:0000313" key="3">
    <source>
        <dbReference type="Proteomes" id="UP000198744"/>
    </source>
</evidence>
<dbReference type="AlphaFoldDB" id="A0A1H7WM02"/>
<organism evidence="2 3">
    <name type="scientific">Syntrophus gentianae</name>
    <dbReference type="NCBI Taxonomy" id="43775"/>
    <lineage>
        <taxon>Bacteria</taxon>
        <taxon>Pseudomonadati</taxon>
        <taxon>Thermodesulfobacteriota</taxon>
        <taxon>Syntrophia</taxon>
        <taxon>Syntrophales</taxon>
        <taxon>Syntrophaceae</taxon>
        <taxon>Syntrophus</taxon>
    </lineage>
</organism>
<keyword evidence="3" id="KW-1185">Reference proteome</keyword>
<dbReference type="STRING" id="43775.SAMN04489760_1075"/>
<protein>
    <submittedName>
        <fullName evidence="2">Uncharacterized protein</fullName>
    </submittedName>
</protein>
<accession>A0A1H7WM02</accession>
<dbReference type="EMBL" id="FOBS01000007">
    <property type="protein sequence ID" value="SEM22089.1"/>
    <property type="molecule type" value="Genomic_DNA"/>
</dbReference>
<reference evidence="2 3" key="1">
    <citation type="submission" date="2016-10" db="EMBL/GenBank/DDBJ databases">
        <authorList>
            <person name="de Groot N.N."/>
        </authorList>
    </citation>
    <scope>NUCLEOTIDE SEQUENCE [LARGE SCALE GENOMIC DNA]</scope>
    <source>
        <strain evidence="2 3">DSM 8423</strain>
    </source>
</reference>
<gene>
    <name evidence="2" type="ORF">SAMN04489760_1075</name>
</gene>
<dbReference type="Proteomes" id="UP000198744">
    <property type="component" value="Unassembled WGS sequence"/>
</dbReference>
<sequence length="57" mass="6267">MIILSRKLNLRQDTYNKFYAVTSRNFSGSNATLLQGDAPEPPEKTPPVQAMNNGASL</sequence>
<feature type="region of interest" description="Disordered" evidence="1">
    <location>
        <begin position="31"/>
        <end position="57"/>
    </location>
</feature>